<keyword evidence="2" id="KW-1185">Reference proteome</keyword>
<dbReference type="Proteomes" id="UP001176940">
    <property type="component" value="Unassembled WGS sequence"/>
</dbReference>
<sequence>MTLSQGFINPEVLALDSGPRDYSTQRDGPDVYERHMQRRIHALLLPSGSVSHFSLPIFTASAFDSDTFTTHGTPSWIYFDRHGCSLSLHHVMDVFVITYTMNPLFSFVHLMKDCR</sequence>
<name>A0ABN9MCZ3_9NEOB</name>
<dbReference type="EMBL" id="CAUEEQ010061966">
    <property type="protein sequence ID" value="CAJ0964616.1"/>
    <property type="molecule type" value="Genomic_DNA"/>
</dbReference>
<proteinExistence type="predicted"/>
<evidence type="ECO:0000313" key="1">
    <source>
        <dbReference type="EMBL" id="CAJ0964616.1"/>
    </source>
</evidence>
<reference evidence="1" key="1">
    <citation type="submission" date="2023-07" db="EMBL/GenBank/DDBJ databases">
        <authorList>
            <person name="Stuckert A."/>
        </authorList>
    </citation>
    <scope>NUCLEOTIDE SEQUENCE</scope>
</reference>
<evidence type="ECO:0000313" key="2">
    <source>
        <dbReference type="Proteomes" id="UP001176940"/>
    </source>
</evidence>
<protein>
    <submittedName>
        <fullName evidence="1">Uncharacterized protein</fullName>
    </submittedName>
</protein>
<gene>
    <name evidence="1" type="ORF">RIMI_LOCUS19418487</name>
</gene>
<organism evidence="1 2">
    <name type="scientific">Ranitomeya imitator</name>
    <name type="common">mimic poison frog</name>
    <dbReference type="NCBI Taxonomy" id="111125"/>
    <lineage>
        <taxon>Eukaryota</taxon>
        <taxon>Metazoa</taxon>
        <taxon>Chordata</taxon>
        <taxon>Craniata</taxon>
        <taxon>Vertebrata</taxon>
        <taxon>Euteleostomi</taxon>
        <taxon>Amphibia</taxon>
        <taxon>Batrachia</taxon>
        <taxon>Anura</taxon>
        <taxon>Neobatrachia</taxon>
        <taxon>Hyloidea</taxon>
        <taxon>Dendrobatidae</taxon>
        <taxon>Dendrobatinae</taxon>
        <taxon>Ranitomeya</taxon>
    </lineage>
</organism>
<accession>A0ABN9MCZ3</accession>
<comment type="caution">
    <text evidence="1">The sequence shown here is derived from an EMBL/GenBank/DDBJ whole genome shotgun (WGS) entry which is preliminary data.</text>
</comment>